<gene>
    <name evidence="3" type="ORF">CR205_16355</name>
</gene>
<sequence length="177" mass="19382">MKANIILAVITILFASFFLVQAFQMPSRANPGTVGPAGWAIMVLTFMLVMGIILLVKEVWVMKKGTADAAETDKTEEQTETVSPGKSAGTLSLKYRHFYILAAIAVYIMLLPILGFVVVTPLLFFFIAWLLGMGKIVKVAIISLASNVAIILVFIHVLNIPFPRGTGVFRSISFLIY</sequence>
<evidence type="ECO:0000259" key="2">
    <source>
        <dbReference type="Pfam" id="PF07331"/>
    </source>
</evidence>
<keyword evidence="4" id="KW-1185">Reference proteome</keyword>
<evidence type="ECO:0000256" key="1">
    <source>
        <dbReference type="SAM" id="Phobius"/>
    </source>
</evidence>
<dbReference type="InterPro" id="IPR009936">
    <property type="entry name" value="DUF1468"/>
</dbReference>
<keyword evidence="1" id="KW-0812">Transmembrane</keyword>
<dbReference type="EMBL" id="PDOF01000003">
    <property type="protein sequence ID" value="PYZ95947.1"/>
    <property type="molecule type" value="Genomic_DNA"/>
</dbReference>
<feature type="transmembrane region" description="Helical" evidence="1">
    <location>
        <begin position="38"/>
        <end position="56"/>
    </location>
</feature>
<feature type="transmembrane region" description="Helical" evidence="1">
    <location>
        <begin position="137"/>
        <end position="160"/>
    </location>
</feature>
<proteinExistence type="predicted"/>
<dbReference type="RefSeq" id="WP_110521224.1">
    <property type="nucleotide sequence ID" value="NZ_PDOF01000003.1"/>
</dbReference>
<dbReference type="OrthoDB" id="5873457at2"/>
<evidence type="ECO:0000313" key="3">
    <source>
        <dbReference type="EMBL" id="PYZ95947.1"/>
    </source>
</evidence>
<organism evidence="3 4">
    <name type="scientific">Alteribacter lacisalsi</name>
    <dbReference type="NCBI Taxonomy" id="2045244"/>
    <lineage>
        <taxon>Bacteria</taxon>
        <taxon>Bacillati</taxon>
        <taxon>Bacillota</taxon>
        <taxon>Bacilli</taxon>
        <taxon>Bacillales</taxon>
        <taxon>Bacillaceae</taxon>
        <taxon>Alteribacter</taxon>
    </lineage>
</organism>
<accession>A0A2W0H460</accession>
<evidence type="ECO:0000313" key="4">
    <source>
        <dbReference type="Proteomes" id="UP000248066"/>
    </source>
</evidence>
<name>A0A2W0H460_9BACI</name>
<dbReference type="Pfam" id="PF07331">
    <property type="entry name" value="TctB"/>
    <property type="match status" value="1"/>
</dbReference>
<feature type="domain" description="DUF1468" evidence="2">
    <location>
        <begin position="6"/>
        <end position="163"/>
    </location>
</feature>
<comment type="caution">
    <text evidence="3">The sequence shown here is derived from an EMBL/GenBank/DDBJ whole genome shotgun (WGS) entry which is preliminary data.</text>
</comment>
<reference evidence="3 4" key="1">
    <citation type="submission" date="2017-10" db="EMBL/GenBank/DDBJ databases">
        <title>Bacillus sp. nov., a halophilic bacterium isolated from a Yangshapao Lake.</title>
        <authorList>
            <person name="Wang H."/>
        </authorList>
    </citation>
    <scope>NUCLEOTIDE SEQUENCE [LARGE SCALE GENOMIC DNA]</scope>
    <source>
        <strain evidence="3 4">YSP-3</strain>
    </source>
</reference>
<dbReference type="Proteomes" id="UP000248066">
    <property type="component" value="Unassembled WGS sequence"/>
</dbReference>
<keyword evidence="1" id="KW-1133">Transmembrane helix</keyword>
<keyword evidence="1" id="KW-0472">Membrane</keyword>
<protein>
    <recommendedName>
        <fullName evidence="2">DUF1468 domain-containing protein</fullName>
    </recommendedName>
</protein>
<dbReference type="AlphaFoldDB" id="A0A2W0H460"/>
<feature type="transmembrane region" description="Helical" evidence="1">
    <location>
        <begin position="98"/>
        <end position="131"/>
    </location>
</feature>